<name>A0A2H0YTK2_9BACT</name>
<gene>
    <name evidence="1" type="ORF">COT25_05005</name>
</gene>
<evidence type="ECO:0000313" key="1">
    <source>
        <dbReference type="EMBL" id="PIS41083.1"/>
    </source>
</evidence>
<evidence type="ECO:0000313" key="2">
    <source>
        <dbReference type="Proteomes" id="UP000228711"/>
    </source>
</evidence>
<dbReference type="Proteomes" id="UP000228711">
    <property type="component" value="Unassembled WGS sequence"/>
</dbReference>
<protein>
    <submittedName>
        <fullName evidence="1">Uncharacterized protein</fullName>
    </submittedName>
</protein>
<dbReference type="EMBL" id="PEXV01000159">
    <property type="protein sequence ID" value="PIS41083.1"/>
    <property type="molecule type" value="Genomic_DNA"/>
</dbReference>
<accession>A0A2H0YTK2</accession>
<organism evidence="1 2">
    <name type="scientific">Candidatus Kerfeldbacteria bacterium CG08_land_8_20_14_0_20_42_7</name>
    <dbReference type="NCBI Taxonomy" id="2014245"/>
    <lineage>
        <taxon>Bacteria</taxon>
        <taxon>Candidatus Kerfeldiibacteriota</taxon>
    </lineage>
</organism>
<sequence>MIGSRKQNAQQEGGIFMKALIVICAVFCLPSLATAGLSDLFNPTALWQCRDSLQSLKTESDFTGPADQWLQHIPVLKKTLDRTQELLASPRFRIDVLVYNDTLTSDQLTKLVKRIEKKKYHVIATDNDSLTAVLVRAHEPFSSLNIADSLCVALIQQLAPYTDERHATIRELIKKVQTEFDLVSVGLAMKAYREQSGKIWDVDGVLVTDDVVQLQHFDLLLQIFKVQSLKL</sequence>
<comment type="caution">
    <text evidence="1">The sequence shown here is derived from an EMBL/GenBank/DDBJ whole genome shotgun (WGS) entry which is preliminary data.</text>
</comment>
<reference evidence="2" key="1">
    <citation type="submission" date="2017-09" db="EMBL/GenBank/DDBJ databases">
        <title>Depth-based differentiation of microbial function through sediment-hosted aquifers and enrichment of novel symbionts in the deep terrestrial subsurface.</title>
        <authorList>
            <person name="Probst A.J."/>
            <person name="Ladd B."/>
            <person name="Jarett J.K."/>
            <person name="Geller-Mcgrath D.E."/>
            <person name="Sieber C.M.K."/>
            <person name="Emerson J.B."/>
            <person name="Anantharaman K."/>
            <person name="Thomas B.C."/>
            <person name="Malmstrom R."/>
            <person name="Stieglmeier M."/>
            <person name="Klingl A."/>
            <person name="Woyke T."/>
            <person name="Ryan C.M."/>
            <person name="Banfield J.F."/>
        </authorList>
    </citation>
    <scope>NUCLEOTIDE SEQUENCE [LARGE SCALE GENOMIC DNA]</scope>
</reference>
<dbReference type="AlphaFoldDB" id="A0A2H0YTK2"/>
<proteinExistence type="predicted"/>